<evidence type="ECO:0000313" key="3">
    <source>
        <dbReference type="Proteomes" id="UP000325054"/>
    </source>
</evidence>
<evidence type="ECO:0000313" key="2">
    <source>
        <dbReference type="EMBL" id="TYS83984.1"/>
    </source>
</evidence>
<accession>A0A5D4U9B3</accession>
<reference evidence="2 3" key="1">
    <citation type="submission" date="2019-08" db="EMBL/GenBank/DDBJ databases">
        <title>Bacillus genomes from the desert of Cuatro Cienegas, Coahuila.</title>
        <authorList>
            <person name="Olmedo-Alvarez G."/>
        </authorList>
    </citation>
    <scope>NUCLEOTIDE SEQUENCE [LARGE SCALE GENOMIC DNA]</scope>
    <source>
        <strain evidence="2 3">CH451a_14T</strain>
    </source>
</reference>
<organism evidence="2 3">
    <name type="scientific">Rossellomorea aquimaris</name>
    <dbReference type="NCBI Taxonomy" id="189382"/>
    <lineage>
        <taxon>Bacteria</taxon>
        <taxon>Bacillati</taxon>
        <taxon>Bacillota</taxon>
        <taxon>Bacilli</taxon>
        <taxon>Bacillales</taxon>
        <taxon>Bacillaceae</taxon>
        <taxon>Rossellomorea</taxon>
    </lineage>
</organism>
<comment type="caution">
    <text evidence="2">The sequence shown here is derived from an EMBL/GenBank/DDBJ whole genome shotgun (WGS) entry which is preliminary data.</text>
</comment>
<feature type="region of interest" description="Disordered" evidence="1">
    <location>
        <begin position="1"/>
        <end position="26"/>
    </location>
</feature>
<dbReference type="AlphaFoldDB" id="A0A5D4U9B3"/>
<sequence>MPVGADQGASTLYAGEAEEAHRPPRGVGRLERKSIFPYSCNISKTTKKVWKGPKRLIRFLIWLTLFF</sequence>
<proteinExistence type="predicted"/>
<gene>
    <name evidence="2" type="ORF">FZC80_00445</name>
</gene>
<dbReference type="Proteomes" id="UP000325054">
    <property type="component" value="Unassembled WGS sequence"/>
</dbReference>
<evidence type="ECO:0000256" key="1">
    <source>
        <dbReference type="SAM" id="MobiDB-lite"/>
    </source>
</evidence>
<dbReference type="EMBL" id="VTEW01000001">
    <property type="protein sequence ID" value="TYS83984.1"/>
    <property type="molecule type" value="Genomic_DNA"/>
</dbReference>
<protein>
    <submittedName>
        <fullName evidence="2">Uncharacterized protein</fullName>
    </submittedName>
</protein>
<name>A0A5D4U9B3_9BACI</name>